<reference evidence="1" key="1">
    <citation type="submission" date="2019-08" db="EMBL/GenBank/DDBJ databases">
        <title>The improved chromosome-level genome for the pearl oyster Pinctada fucata martensii using PacBio sequencing and Hi-C.</title>
        <authorList>
            <person name="Zheng Z."/>
        </authorList>
    </citation>
    <scope>NUCLEOTIDE SEQUENCE</scope>
    <source>
        <strain evidence="1">ZZ-2019</strain>
        <tissue evidence="1">Adductor muscle</tissue>
    </source>
</reference>
<sequence length="150" mass="17111">MSEKLEGKITYSEALVALKGLKNVKSPGMDGYNSEFFKFFWQDIGIFWLRFGVKLACVGVAWVVTKEDLKMFSSGQQSEYLRDEMMKKMPQELKDAQGYMRSFISSLNPVQIITNSRKEGSVIYSAVQSGKEFIYVDVKGFLDSINMPKE</sequence>
<protein>
    <submittedName>
        <fullName evidence="1">Uncharacterized protein</fullName>
    </submittedName>
</protein>
<gene>
    <name evidence="1" type="ORF">FSP39_011604</name>
</gene>
<dbReference type="AlphaFoldDB" id="A0AA88Y913"/>
<accession>A0AA88Y913</accession>
<name>A0AA88Y913_PINIB</name>
<proteinExistence type="predicted"/>
<comment type="caution">
    <text evidence="1">The sequence shown here is derived from an EMBL/GenBank/DDBJ whole genome shotgun (WGS) entry which is preliminary data.</text>
</comment>
<evidence type="ECO:0000313" key="2">
    <source>
        <dbReference type="Proteomes" id="UP001186944"/>
    </source>
</evidence>
<organism evidence="1 2">
    <name type="scientific">Pinctada imbricata</name>
    <name type="common">Atlantic pearl-oyster</name>
    <name type="synonym">Pinctada martensii</name>
    <dbReference type="NCBI Taxonomy" id="66713"/>
    <lineage>
        <taxon>Eukaryota</taxon>
        <taxon>Metazoa</taxon>
        <taxon>Spiralia</taxon>
        <taxon>Lophotrochozoa</taxon>
        <taxon>Mollusca</taxon>
        <taxon>Bivalvia</taxon>
        <taxon>Autobranchia</taxon>
        <taxon>Pteriomorphia</taxon>
        <taxon>Pterioida</taxon>
        <taxon>Pterioidea</taxon>
        <taxon>Pteriidae</taxon>
        <taxon>Pinctada</taxon>
    </lineage>
</organism>
<dbReference type="EMBL" id="VSWD01000008">
    <property type="protein sequence ID" value="KAK3095210.1"/>
    <property type="molecule type" value="Genomic_DNA"/>
</dbReference>
<keyword evidence="2" id="KW-1185">Reference proteome</keyword>
<dbReference type="Proteomes" id="UP001186944">
    <property type="component" value="Unassembled WGS sequence"/>
</dbReference>
<evidence type="ECO:0000313" key="1">
    <source>
        <dbReference type="EMBL" id="KAK3095210.1"/>
    </source>
</evidence>